<organism evidence="2">
    <name type="scientific">Odontella aurita</name>
    <dbReference type="NCBI Taxonomy" id="265563"/>
    <lineage>
        <taxon>Eukaryota</taxon>
        <taxon>Sar</taxon>
        <taxon>Stramenopiles</taxon>
        <taxon>Ochrophyta</taxon>
        <taxon>Bacillariophyta</taxon>
        <taxon>Mediophyceae</taxon>
        <taxon>Biddulphiophycidae</taxon>
        <taxon>Eupodiscales</taxon>
        <taxon>Odontellaceae</taxon>
        <taxon>Odontella</taxon>
    </lineage>
</organism>
<gene>
    <name evidence="2" type="ORF">OAUR00152_LOCUS29620</name>
</gene>
<reference evidence="2" key="1">
    <citation type="submission" date="2021-01" db="EMBL/GenBank/DDBJ databases">
        <authorList>
            <person name="Corre E."/>
            <person name="Pelletier E."/>
            <person name="Niang G."/>
            <person name="Scheremetjew M."/>
            <person name="Finn R."/>
            <person name="Kale V."/>
            <person name="Holt S."/>
            <person name="Cochrane G."/>
            <person name="Meng A."/>
            <person name="Brown T."/>
            <person name="Cohen L."/>
        </authorList>
    </citation>
    <scope>NUCLEOTIDE SEQUENCE</scope>
    <source>
        <strain evidence="2">Isolate 1302-5</strain>
    </source>
</reference>
<evidence type="ECO:0000256" key="1">
    <source>
        <dbReference type="SAM" id="MobiDB-lite"/>
    </source>
</evidence>
<protein>
    <submittedName>
        <fullName evidence="2">Uncharacterized protein</fullName>
    </submittedName>
</protein>
<dbReference type="AlphaFoldDB" id="A0A7S4JL81"/>
<dbReference type="EMBL" id="HBKQ01043019">
    <property type="protein sequence ID" value="CAE2267192.1"/>
    <property type="molecule type" value="Transcribed_RNA"/>
</dbReference>
<evidence type="ECO:0000313" key="2">
    <source>
        <dbReference type="EMBL" id="CAE2267192.1"/>
    </source>
</evidence>
<name>A0A7S4JL81_9STRA</name>
<proteinExistence type="predicted"/>
<feature type="region of interest" description="Disordered" evidence="1">
    <location>
        <begin position="182"/>
        <end position="209"/>
    </location>
</feature>
<sequence length="227" mass="25825">MSSSYHSSALVPVASAVPVEAGEDDSSLPVASAVLADWEEHQSYFRNVLREAIVVDVIEAEILRPERNDSSGAAVLLRPPERWGPWPPEYRERFAMLAESLMDQEEMLLASRKRWSQLHGEEGIKSTYASIYSRQRLDAQAERLNIMRNRLEAAELMLPTELDSHFGRLERDLHQVPQVKWSPREAENGLQHDRKISKRSDQGKDNPCKKFPIKEQDEAVGCSCCIQ</sequence>
<accession>A0A7S4JL81</accession>